<dbReference type="PANTHER" id="PTHR46889:SF4">
    <property type="entry name" value="TRANSPOSASE INSO FOR INSERTION SEQUENCE ELEMENT IS911B-RELATED"/>
    <property type="match status" value="1"/>
</dbReference>
<dbReference type="PROSITE" id="PS50994">
    <property type="entry name" value="INTEGRASE"/>
    <property type="match status" value="1"/>
</dbReference>
<dbReference type="EMBL" id="CP018335">
    <property type="protein sequence ID" value="APM39731.1"/>
    <property type="molecule type" value="Genomic_DNA"/>
</dbReference>
<dbReference type="InterPro" id="IPR012337">
    <property type="entry name" value="RNaseH-like_sf"/>
</dbReference>
<evidence type="ECO:0000313" key="3">
    <source>
        <dbReference type="Proteomes" id="UP000184604"/>
    </source>
</evidence>
<dbReference type="Proteomes" id="UP000184604">
    <property type="component" value="Chromosome"/>
</dbReference>
<reference evidence="2 3" key="1">
    <citation type="submission" date="2016-12" db="EMBL/GenBank/DDBJ databases">
        <title>Complete genome sequence of Clostridium kluyveri JZZ isolated from the pit mud of a Chinese flavor liquor-making factory.</title>
        <authorList>
            <person name="Wang Y."/>
        </authorList>
    </citation>
    <scope>NUCLEOTIDE SEQUENCE [LARGE SCALE GENOMIC DNA]</scope>
    <source>
        <strain evidence="2 3">JZZ</strain>
    </source>
</reference>
<evidence type="ECO:0000259" key="1">
    <source>
        <dbReference type="PROSITE" id="PS50994"/>
    </source>
</evidence>
<feature type="domain" description="Integrase catalytic" evidence="1">
    <location>
        <begin position="1"/>
        <end position="92"/>
    </location>
</feature>
<dbReference type="Pfam" id="PF00665">
    <property type="entry name" value="rve"/>
    <property type="match status" value="1"/>
</dbReference>
<dbReference type="PANTHER" id="PTHR46889">
    <property type="entry name" value="TRANSPOSASE INSF FOR INSERTION SEQUENCE IS3B-RELATED"/>
    <property type="match status" value="1"/>
</dbReference>
<dbReference type="SUPFAM" id="SSF53098">
    <property type="entry name" value="Ribonuclease H-like"/>
    <property type="match status" value="1"/>
</dbReference>
<protein>
    <recommendedName>
        <fullName evidence="1">Integrase catalytic domain-containing protein</fullName>
    </recommendedName>
</protein>
<dbReference type="InterPro" id="IPR036397">
    <property type="entry name" value="RNaseH_sf"/>
</dbReference>
<dbReference type="GO" id="GO:0015074">
    <property type="term" value="P:DNA integration"/>
    <property type="evidence" value="ECO:0007669"/>
    <property type="project" value="InterPro"/>
</dbReference>
<organism evidence="2 3">
    <name type="scientific">Clostridium kluyveri</name>
    <dbReference type="NCBI Taxonomy" id="1534"/>
    <lineage>
        <taxon>Bacteria</taxon>
        <taxon>Bacillati</taxon>
        <taxon>Bacillota</taxon>
        <taxon>Clostridia</taxon>
        <taxon>Eubacteriales</taxon>
        <taxon>Clostridiaceae</taxon>
        <taxon>Clostridium</taxon>
    </lineage>
</organism>
<dbReference type="InterPro" id="IPR050900">
    <property type="entry name" value="Transposase_IS3/IS150/IS904"/>
</dbReference>
<dbReference type="AlphaFoldDB" id="A0A1L5F9N5"/>
<dbReference type="Gene3D" id="3.30.420.10">
    <property type="entry name" value="Ribonuclease H-like superfamily/Ribonuclease H"/>
    <property type="match status" value="1"/>
</dbReference>
<evidence type="ECO:0000313" key="2">
    <source>
        <dbReference type="EMBL" id="APM39731.1"/>
    </source>
</evidence>
<dbReference type="InterPro" id="IPR001584">
    <property type="entry name" value="Integrase_cat-core"/>
</dbReference>
<gene>
    <name evidence="2" type="ORF">BS101_13800</name>
</gene>
<sequence>MQVLLTKNGVTDITYIHTIKDRWCYLASVMDLYSRKIIGYSFSRTMDSKLAIDAVKNVLTLQRSVKPLIFHSDLGSQYTSSEFKNYLKSTNLIAFSLFFQF</sequence>
<name>A0A1L5F9N5_CLOKL</name>
<proteinExistence type="predicted"/>
<accession>A0A1L5F9N5</accession>
<dbReference type="GO" id="GO:0003676">
    <property type="term" value="F:nucleic acid binding"/>
    <property type="evidence" value="ECO:0007669"/>
    <property type="project" value="InterPro"/>
</dbReference>